<keyword evidence="2" id="KW-0378">Hydrolase</keyword>
<evidence type="ECO:0000259" key="3">
    <source>
        <dbReference type="PROSITE" id="PS51635"/>
    </source>
</evidence>
<evidence type="ECO:0000256" key="1">
    <source>
        <dbReference type="ARBA" id="ARBA00023098"/>
    </source>
</evidence>
<dbReference type="InterPro" id="IPR002641">
    <property type="entry name" value="PNPLA_dom"/>
</dbReference>
<keyword evidence="2" id="KW-0442">Lipid degradation</keyword>
<proteinExistence type="predicted"/>
<feature type="active site" description="Nucleophile" evidence="2">
    <location>
        <position position="38"/>
    </location>
</feature>
<evidence type="ECO:0000313" key="4">
    <source>
        <dbReference type="EMBL" id="MFL9843149.1"/>
    </source>
</evidence>
<sequence>MNALVISGGGSKGAFAGGVAEHLLKHDKKEYDLFVGTSTGSLLIPFLALGDIERIKRLYTTIEQSDIFTVCPFKVKKKDGKVKIGINHFGIIKQFIRRQKTLGDSNNLRKLIKENFTRADFEKIKALNKEIVVTVANLTTEQVEYKSSNDYSYEDFCGWIWASSNMVPLMSLYKKDGCEYADGGFGNLIPLQHAISKGATTIDAIVLRLEESAYNNPPLQNALDIFARTSEFMLNQIANDDLIISQLQAATNNVDINFYFINRLLTTHSYIFDKEEMAIWWREGLDLLKTREHKSHVIKVKPNDNATAML</sequence>
<feature type="short sequence motif" description="GXGXXG" evidence="2">
    <location>
        <begin position="8"/>
        <end position="13"/>
    </location>
</feature>
<dbReference type="Proteomes" id="UP001629156">
    <property type="component" value="Unassembled WGS sequence"/>
</dbReference>
<evidence type="ECO:0000256" key="2">
    <source>
        <dbReference type="PROSITE-ProRule" id="PRU01161"/>
    </source>
</evidence>
<evidence type="ECO:0000313" key="5">
    <source>
        <dbReference type="Proteomes" id="UP001629156"/>
    </source>
</evidence>
<reference evidence="4 5" key="1">
    <citation type="submission" date="2024-06" db="EMBL/GenBank/DDBJ databases">
        <authorList>
            <person name="Kaempfer P."/>
            <person name="Viver T."/>
        </authorList>
    </citation>
    <scope>NUCLEOTIDE SEQUENCE [LARGE SCALE GENOMIC DNA]</scope>
    <source>
        <strain evidence="4 5">ST-119</strain>
    </source>
</reference>
<feature type="domain" description="PNPLA" evidence="3">
    <location>
        <begin position="4"/>
        <end position="195"/>
    </location>
</feature>
<keyword evidence="1 2" id="KW-0443">Lipid metabolism</keyword>
<dbReference type="PROSITE" id="PS51635">
    <property type="entry name" value="PNPLA"/>
    <property type="match status" value="1"/>
</dbReference>
<comment type="caution">
    <text evidence="4">The sequence shown here is derived from an EMBL/GenBank/DDBJ whole genome shotgun (WGS) entry which is preliminary data.</text>
</comment>
<dbReference type="EMBL" id="JBELPZ010000001">
    <property type="protein sequence ID" value="MFL9843149.1"/>
    <property type="molecule type" value="Genomic_DNA"/>
</dbReference>
<feature type="short sequence motif" description="DGA/G" evidence="2">
    <location>
        <begin position="182"/>
        <end position="184"/>
    </location>
</feature>
<accession>A0ABW8YS79</accession>
<organism evidence="4 5">
    <name type="scientific">Flavobacterium rhizosphaerae</name>
    <dbReference type="NCBI Taxonomy" id="3163298"/>
    <lineage>
        <taxon>Bacteria</taxon>
        <taxon>Pseudomonadati</taxon>
        <taxon>Bacteroidota</taxon>
        <taxon>Flavobacteriia</taxon>
        <taxon>Flavobacteriales</taxon>
        <taxon>Flavobacteriaceae</taxon>
        <taxon>Flavobacterium</taxon>
    </lineage>
</organism>
<dbReference type="RefSeq" id="WP_408083382.1">
    <property type="nucleotide sequence ID" value="NZ_JBELPZ010000001.1"/>
</dbReference>
<gene>
    <name evidence="4" type="ORF">ABS766_01840</name>
</gene>
<dbReference type="Pfam" id="PF01734">
    <property type="entry name" value="Patatin"/>
    <property type="match status" value="1"/>
</dbReference>
<dbReference type="SUPFAM" id="SSF52151">
    <property type="entry name" value="FabD/lysophospholipase-like"/>
    <property type="match status" value="1"/>
</dbReference>
<keyword evidence="5" id="KW-1185">Reference proteome</keyword>
<name>A0ABW8YS79_9FLAO</name>
<feature type="short sequence motif" description="GXSXG" evidence="2">
    <location>
        <begin position="36"/>
        <end position="40"/>
    </location>
</feature>
<protein>
    <submittedName>
        <fullName evidence="4">Patatin-like phospholipase family protein</fullName>
    </submittedName>
</protein>
<dbReference type="InterPro" id="IPR016035">
    <property type="entry name" value="Acyl_Trfase/lysoPLipase"/>
</dbReference>
<feature type="active site" description="Proton acceptor" evidence="2">
    <location>
        <position position="182"/>
    </location>
</feature>
<dbReference type="Gene3D" id="3.40.1090.10">
    <property type="entry name" value="Cytosolic phospholipase A2 catalytic domain"/>
    <property type="match status" value="2"/>
</dbReference>